<gene>
    <name evidence="1" type="ORF">A3C93_01800</name>
</gene>
<reference evidence="1 2" key="1">
    <citation type="journal article" date="2016" name="Nat. Commun.">
        <title>Thousands of microbial genomes shed light on interconnected biogeochemical processes in an aquifer system.</title>
        <authorList>
            <person name="Anantharaman K."/>
            <person name="Brown C.T."/>
            <person name="Hug L.A."/>
            <person name="Sharon I."/>
            <person name="Castelle C.J."/>
            <person name="Probst A.J."/>
            <person name="Thomas B.C."/>
            <person name="Singh A."/>
            <person name="Wilkins M.J."/>
            <person name="Karaoz U."/>
            <person name="Brodie E.L."/>
            <person name="Williams K.H."/>
            <person name="Hubbard S.S."/>
            <person name="Banfield J.F."/>
        </authorList>
    </citation>
    <scope>NUCLEOTIDE SEQUENCE [LARGE SCALE GENOMIC DNA]</scope>
</reference>
<protein>
    <recommendedName>
        <fullName evidence="3">Orotidine 5'-phosphate decarboxylase domain-containing protein</fullName>
    </recommendedName>
</protein>
<accession>A0A1G2DEX7</accession>
<name>A0A1G2DEX7_9BACT</name>
<dbReference type="Proteomes" id="UP000178636">
    <property type="component" value="Unassembled WGS sequence"/>
</dbReference>
<evidence type="ECO:0000313" key="2">
    <source>
        <dbReference type="Proteomes" id="UP000178636"/>
    </source>
</evidence>
<evidence type="ECO:0008006" key="3">
    <source>
        <dbReference type="Google" id="ProtNLM"/>
    </source>
</evidence>
<dbReference type="AlphaFoldDB" id="A0A1G2DEX7"/>
<sequence>MHALPYIGVCDVSSLEQILLLRDHFRPFEPLFLKAGVTMTRKVLWGIPSEWKKVCPPKRHIAKIFAARLDLVLNTVHYADYDGVDLEPSLERVARLGGPHLNLIQLDMVWPDPSVLERFRKKYPAVNFILQIGGKALAEVGENPLRMWGAVRSYDGIVSRLLLDKSGGKGRALDPRSLVRFVDILYERMDEPGVGVAGGLGPDTYRLAEPLFAMYPRLSVDAQGKLHEGGSTLAGPLSMEYAEEYVLRSVELHKRYNTMS</sequence>
<dbReference type="STRING" id="1798664.A3C93_01800"/>
<evidence type="ECO:0000313" key="1">
    <source>
        <dbReference type="EMBL" id="OGZ11430.1"/>
    </source>
</evidence>
<organism evidence="1 2">
    <name type="scientific">Candidatus Lloydbacteria bacterium RIFCSPHIGHO2_02_FULL_54_17</name>
    <dbReference type="NCBI Taxonomy" id="1798664"/>
    <lineage>
        <taxon>Bacteria</taxon>
        <taxon>Candidatus Lloydiibacteriota</taxon>
    </lineage>
</organism>
<proteinExistence type="predicted"/>
<comment type="caution">
    <text evidence="1">The sequence shown here is derived from an EMBL/GenBank/DDBJ whole genome shotgun (WGS) entry which is preliminary data.</text>
</comment>
<dbReference type="EMBL" id="MHLO01000034">
    <property type="protein sequence ID" value="OGZ11430.1"/>
    <property type="molecule type" value="Genomic_DNA"/>
</dbReference>